<comment type="caution">
    <text evidence="1">The sequence shown here is derived from an EMBL/GenBank/DDBJ whole genome shotgun (WGS) entry which is preliminary data.</text>
</comment>
<dbReference type="GO" id="GO:0005634">
    <property type="term" value="C:nucleus"/>
    <property type="evidence" value="ECO:0007669"/>
    <property type="project" value="TreeGrafter"/>
</dbReference>
<protein>
    <recommendedName>
        <fullName evidence="3">Cyclin N-terminal domain-containing protein</fullName>
    </recommendedName>
</protein>
<dbReference type="InterPro" id="IPR036915">
    <property type="entry name" value="Cyclin-like_sf"/>
</dbReference>
<dbReference type="SUPFAM" id="SSF47954">
    <property type="entry name" value="Cyclin-like"/>
    <property type="match status" value="1"/>
</dbReference>
<dbReference type="Pfam" id="PF08613">
    <property type="entry name" value="Cyclin"/>
    <property type="match status" value="1"/>
</dbReference>
<reference evidence="1" key="1">
    <citation type="submission" date="2022-07" db="EMBL/GenBank/DDBJ databases">
        <title>Phylogenomic reconstructions and comparative analyses of Kickxellomycotina fungi.</title>
        <authorList>
            <person name="Reynolds N.K."/>
            <person name="Stajich J.E."/>
            <person name="Barry K."/>
            <person name="Grigoriev I.V."/>
            <person name="Crous P."/>
            <person name="Smith M.E."/>
        </authorList>
    </citation>
    <scope>NUCLEOTIDE SEQUENCE</scope>
    <source>
        <strain evidence="1">NRRL 1566</strain>
    </source>
</reference>
<dbReference type="PANTHER" id="PTHR15615">
    <property type="match status" value="1"/>
</dbReference>
<dbReference type="EMBL" id="JANBUW010000034">
    <property type="protein sequence ID" value="KAJ2850370.1"/>
    <property type="molecule type" value="Genomic_DNA"/>
</dbReference>
<sequence length="388" mass="42035">MDYTLNSEQLAVLATRTFSKLWMARGAREALQPFHSFCYELLRSTQIAMPIVVLALLYVHKFKQRYPGLRGGNGSEYRMFVVALMLASKYLEDNTFTTQTWSEVSHLPARELAIMQREFLLALDHRLHVADSEYNAWITRLQKIVSSKDPSSKLNASPMSAFTPVEVHTPAATDFQVVPPSPQDHVPPMLPSPPAKRMRYAPTYFSNADTNAQIRPEALSIPPYPVAQPQLYTPPSTAFGFAPGDFTFNVPGMSTFGHHNGVFLTHPHSAGVSQTSQMYGAGAPRFHPASLATFNGGMPSASSTPRSYSIASAGYSGAQIHLPQQHMSAFNGLAPRSLQQLPALPSTAAAAAVATASALAAHYPGMCYSASSLNAGASNPVPIYNYGA</sequence>
<dbReference type="GO" id="GO:0016538">
    <property type="term" value="F:cyclin-dependent protein serine/threonine kinase regulator activity"/>
    <property type="evidence" value="ECO:0007669"/>
    <property type="project" value="TreeGrafter"/>
</dbReference>
<keyword evidence="2" id="KW-1185">Reference proteome</keyword>
<proteinExistence type="predicted"/>
<evidence type="ECO:0000313" key="1">
    <source>
        <dbReference type="EMBL" id="KAJ2850370.1"/>
    </source>
</evidence>
<dbReference type="AlphaFoldDB" id="A0A9W8I802"/>
<organism evidence="1 2">
    <name type="scientific">Coemansia brasiliensis</name>
    <dbReference type="NCBI Taxonomy" id="2650707"/>
    <lineage>
        <taxon>Eukaryota</taxon>
        <taxon>Fungi</taxon>
        <taxon>Fungi incertae sedis</taxon>
        <taxon>Zoopagomycota</taxon>
        <taxon>Kickxellomycotina</taxon>
        <taxon>Kickxellomycetes</taxon>
        <taxon>Kickxellales</taxon>
        <taxon>Kickxellaceae</taxon>
        <taxon>Coemansia</taxon>
    </lineage>
</organism>
<evidence type="ECO:0000313" key="2">
    <source>
        <dbReference type="Proteomes" id="UP001139887"/>
    </source>
</evidence>
<dbReference type="Proteomes" id="UP001139887">
    <property type="component" value="Unassembled WGS sequence"/>
</dbReference>
<dbReference type="OrthoDB" id="244495at2759"/>
<name>A0A9W8I802_9FUNG</name>
<dbReference type="GO" id="GO:0000307">
    <property type="term" value="C:cyclin-dependent protein kinase holoenzyme complex"/>
    <property type="evidence" value="ECO:0007669"/>
    <property type="project" value="TreeGrafter"/>
</dbReference>
<dbReference type="PANTHER" id="PTHR15615:SF27">
    <property type="entry name" value="PHO85 CYCLIN CLG1"/>
    <property type="match status" value="1"/>
</dbReference>
<gene>
    <name evidence="1" type="ORF">IWW36_001922</name>
</gene>
<dbReference type="GO" id="GO:0019901">
    <property type="term" value="F:protein kinase binding"/>
    <property type="evidence" value="ECO:0007669"/>
    <property type="project" value="InterPro"/>
</dbReference>
<dbReference type="CDD" id="cd20557">
    <property type="entry name" value="CYCLIN_ScPCL1-like"/>
    <property type="match status" value="1"/>
</dbReference>
<dbReference type="Gene3D" id="1.10.472.10">
    <property type="entry name" value="Cyclin-like"/>
    <property type="match status" value="1"/>
</dbReference>
<evidence type="ECO:0008006" key="3">
    <source>
        <dbReference type="Google" id="ProtNLM"/>
    </source>
</evidence>
<accession>A0A9W8I802</accession>
<dbReference type="InterPro" id="IPR013922">
    <property type="entry name" value="Cyclin_PHO80-like"/>
</dbReference>